<feature type="compositionally biased region" description="Acidic residues" evidence="1">
    <location>
        <begin position="109"/>
        <end position="126"/>
    </location>
</feature>
<comment type="caution">
    <text evidence="2">The sequence shown here is derived from an EMBL/GenBank/DDBJ whole genome shotgun (WGS) entry which is preliminary data.</text>
</comment>
<name>A0A9P7DGD6_9AGAM</name>
<evidence type="ECO:0000313" key="3">
    <source>
        <dbReference type="Proteomes" id="UP000719766"/>
    </source>
</evidence>
<accession>A0A9P7DGD6</accession>
<dbReference type="EMBL" id="JABBWE010000037">
    <property type="protein sequence ID" value="KAG1792359.1"/>
    <property type="molecule type" value="Genomic_DNA"/>
</dbReference>
<organism evidence="2 3">
    <name type="scientific">Suillus plorans</name>
    <dbReference type="NCBI Taxonomy" id="116603"/>
    <lineage>
        <taxon>Eukaryota</taxon>
        <taxon>Fungi</taxon>
        <taxon>Dikarya</taxon>
        <taxon>Basidiomycota</taxon>
        <taxon>Agaricomycotina</taxon>
        <taxon>Agaricomycetes</taxon>
        <taxon>Agaricomycetidae</taxon>
        <taxon>Boletales</taxon>
        <taxon>Suillineae</taxon>
        <taxon>Suillaceae</taxon>
        <taxon>Suillus</taxon>
    </lineage>
</organism>
<feature type="region of interest" description="Disordered" evidence="1">
    <location>
        <begin position="107"/>
        <end position="126"/>
    </location>
</feature>
<reference evidence="2" key="1">
    <citation type="journal article" date="2020" name="New Phytol.">
        <title>Comparative genomics reveals dynamic genome evolution in host specialist ectomycorrhizal fungi.</title>
        <authorList>
            <person name="Lofgren L.A."/>
            <person name="Nguyen N.H."/>
            <person name="Vilgalys R."/>
            <person name="Ruytinx J."/>
            <person name="Liao H.L."/>
            <person name="Branco S."/>
            <person name="Kuo A."/>
            <person name="LaButti K."/>
            <person name="Lipzen A."/>
            <person name="Andreopoulos W."/>
            <person name="Pangilinan J."/>
            <person name="Riley R."/>
            <person name="Hundley H."/>
            <person name="Na H."/>
            <person name="Barry K."/>
            <person name="Grigoriev I.V."/>
            <person name="Stajich J.E."/>
            <person name="Kennedy P.G."/>
        </authorList>
    </citation>
    <scope>NUCLEOTIDE SEQUENCE</scope>
    <source>
        <strain evidence="2">S12</strain>
    </source>
</reference>
<dbReference type="OrthoDB" id="68483at2759"/>
<evidence type="ECO:0000313" key="2">
    <source>
        <dbReference type="EMBL" id="KAG1792359.1"/>
    </source>
</evidence>
<dbReference type="GeneID" id="64594053"/>
<proteinExistence type="predicted"/>
<dbReference type="AlphaFoldDB" id="A0A9P7DGD6"/>
<protein>
    <submittedName>
        <fullName evidence="2">Uncharacterized protein</fullName>
    </submittedName>
</protein>
<sequence length="126" mass="14235">MLERLGLGHLSCMIPFWKTDVSVGQNTLRTSLNEHYTSNASTADLTNVSTAKNVSSMADTTSLTIGKGSVCDCMREWEHEHKWLWEMERLAEMQCEAESIMMSANGNINDDETELSDEEVECTMRH</sequence>
<dbReference type="Proteomes" id="UP000719766">
    <property type="component" value="Unassembled WGS sequence"/>
</dbReference>
<dbReference type="RefSeq" id="XP_041158996.1">
    <property type="nucleotide sequence ID" value="XM_041300289.1"/>
</dbReference>
<gene>
    <name evidence="2" type="ORF">HD556DRAFT_1309422</name>
</gene>
<keyword evidence="3" id="KW-1185">Reference proteome</keyword>
<evidence type="ECO:0000256" key="1">
    <source>
        <dbReference type="SAM" id="MobiDB-lite"/>
    </source>
</evidence>